<keyword evidence="2 5" id="KW-0645">Protease</keyword>
<dbReference type="GO" id="GO:0006508">
    <property type="term" value="P:proteolysis"/>
    <property type="evidence" value="ECO:0007669"/>
    <property type="project" value="UniProtKB-KW"/>
</dbReference>
<reference evidence="8 9" key="1">
    <citation type="submission" date="2017-09" db="EMBL/GenBank/DDBJ databases">
        <title>Sphingomonas panjinensis sp.nov., isolated from oil-contaminated soil.</title>
        <authorList>
            <person name="Wang L."/>
            <person name="Chen L."/>
        </authorList>
    </citation>
    <scope>NUCLEOTIDE SEQUENCE [LARGE SCALE GENOMIC DNA]</scope>
    <source>
        <strain evidence="8 9">FW-11</strain>
    </source>
</reference>
<dbReference type="InterPro" id="IPR023828">
    <property type="entry name" value="Peptidase_S8_Ser-AS"/>
</dbReference>
<feature type="chain" id="PRO_5015662947" evidence="6">
    <location>
        <begin position="19"/>
        <end position="427"/>
    </location>
</feature>
<accession>A0A2T5G086</accession>
<evidence type="ECO:0000256" key="2">
    <source>
        <dbReference type="ARBA" id="ARBA00022670"/>
    </source>
</evidence>
<evidence type="ECO:0000256" key="1">
    <source>
        <dbReference type="ARBA" id="ARBA00011073"/>
    </source>
</evidence>
<evidence type="ECO:0000256" key="5">
    <source>
        <dbReference type="PROSITE-ProRule" id="PRU01240"/>
    </source>
</evidence>
<dbReference type="PANTHER" id="PTHR43806">
    <property type="entry name" value="PEPTIDASE S8"/>
    <property type="match status" value="1"/>
</dbReference>
<name>A0A2T5G086_9SPHN</name>
<evidence type="ECO:0000256" key="4">
    <source>
        <dbReference type="ARBA" id="ARBA00022825"/>
    </source>
</evidence>
<dbReference type="PROSITE" id="PS00138">
    <property type="entry name" value="SUBTILASE_SER"/>
    <property type="match status" value="1"/>
</dbReference>
<dbReference type="RefSeq" id="WP_107967220.1">
    <property type="nucleotide sequence ID" value="NZ_NWBU01000005.1"/>
</dbReference>
<keyword evidence="9" id="KW-1185">Reference proteome</keyword>
<evidence type="ECO:0000256" key="3">
    <source>
        <dbReference type="ARBA" id="ARBA00022801"/>
    </source>
</evidence>
<feature type="active site" description="Charge relay system" evidence="5">
    <location>
        <position position="226"/>
    </location>
</feature>
<dbReference type="Proteomes" id="UP000244162">
    <property type="component" value="Unassembled WGS sequence"/>
</dbReference>
<comment type="similarity">
    <text evidence="1 5">Belongs to the peptidase S8 family.</text>
</comment>
<dbReference type="PRINTS" id="PR00723">
    <property type="entry name" value="SUBTILISIN"/>
</dbReference>
<proteinExistence type="inferred from homology"/>
<feature type="active site" description="Charge relay system" evidence="5">
    <location>
        <position position="197"/>
    </location>
</feature>
<dbReference type="OrthoDB" id="5405281at2"/>
<keyword evidence="3 5" id="KW-0378">Hydrolase</keyword>
<dbReference type="EMBL" id="NWBU01000005">
    <property type="protein sequence ID" value="PTQ12358.1"/>
    <property type="molecule type" value="Genomic_DNA"/>
</dbReference>
<dbReference type="CDD" id="cd05561">
    <property type="entry name" value="Peptidases_S8_4"/>
    <property type="match status" value="1"/>
</dbReference>
<organism evidence="8 9">
    <name type="scientific">Sphingomonas oleivorans</name>
    <dbReference type="NCBI Taxonomy" id="1735121"/>
    <lineage>
        <taxon>Bacteria</taxon>
        <taxon>Pseudomonadati</taxon>
        <taxon>Pseudomonadota</taxon>
        <taxon>Alphaproteobacteria</taxon>
        <taxon>Sphingomonadales</taxon>
        <taxon>Sphingomonadaceae</taxon>
        <taxon>Sphingomonas</taxon>
    </lineage>
</organism>
<dbReference type="AlphaFoldDB" id="A0A2T5G086"/>
<protein>
    <submittedName>
        <fullName evidence="8">Serine protease</fullName>
    </submittedName>
</protein>
<keyword evidence="6" id="KW-0732">Signal</keyword>
<feature type="active site" description="Charge relay system" evidence="5">
    <location>
        <position position="378"/>
    </location>
</feature>
<comment type="caution">
    <text evidence="8">The sequence shown here is derived from an EMBL/GenBank/DDBJ whole genome shotgun (WGS) entry which is preliminary data.</text>
</comment>
<sequence>MKAAFLFGALAMAAPATPQLLPGVVNQLPSGVLDPVLSGGQPGGAIVPPISSVSPLDIRPLGAELAPSSLLSLRRARLRDLVRNNRELLDMDAEGAPIRKDEVIGLDMTPAGLAAAERLGFRQIRRDSIEGVGIAVTVLATPKGMRARKAIEALRQADPSGSYELNHVYEPAGGAPAAPQQPARPGQAGGVVIGLIDGGVGAHPALAGARIEQRGFTPAGVKATGHGTAVASLLVGEAGRFRGVAPGAALLAADVYGGQPAGGSAEAIARAMGWLAMRKVAVVNISLVGPPNRLIEASVKALARRGTILVAPVGNDGPAAPPQYPASYPGVVAVTGVDARDRQLIEAGRATHVDFAAPGADMAGAVPGGGYEALRGTSFAAPLVAARLALAPMASVAASAVPGKGKALGRGIVCRECRVPPAAMGVR</sequence>
<evidence type="ECO:0000259" key="7">
    <source>
        <dbReference type="Pfam" id="PF00082"/>
    </source>
</evidence>
<evidence type="ECO:0000313" key="9">
    <source>
        <dbReference type="Proteomes" id="UP000244162"/>
    </source>
</evidence>
<dbReference type="Pfam" id="PF00082">
    <property type="entry name" value="Peptidase_S8"/>
    <property type="match status" value="1"/>
</dbReference>
<dbReference type="SUPFAM" id="SSF52743">
    <property type="entry name" value="Subtilisin-like"/>
    <property type="match status" value="1"/>
</dbReference>
<keyword evidence="4 5" id="KW-0720">Serine protease</keyword>
<dbReference type="InterPro" id="IPR000209">
    <property type="entry name" value="Peptidase_S8/S53_dom"/>
</dbReference>
<feature type="signal peptide" evidence="6">
    <location>
        <begin position="1"/>
        <end position="18"/>
    </location>
</feature>
<dbReference type="InterPro" id="IPR022398">
    <property type="entry name" value="Peptidase_S8_His-AS"/>
</dbReference>
<dbReference type="InterPro" id="IPR015500">
    <property type="entry name" value="Peptidase_S8_subtilisin-rel"/>
</dbReference>
<dbReference type="PANTHER" id="PTHR43806:SF11">
    <property type="entry name" value="CEREVISIN-RELATED"/>
    <property type="match status" value="1"/>
</dbReference>
<gene>
    <name evidence="8" type="ORF">CLG96_07450</name>
</gene>
<dbReference type="PROSITE" id="PS00137">
    <property type="entry name" value="SUBTILASE_HIS"/>
    <property type="match status" value="1"/>
</dbReference>
<dbReference type="InterPro" id="IPR036852">
    <property type="entry name" value="Peptidase_S8/S53_dom_sf"/>
</dbReference>
<evidence type="ECO:0000256" key="6">
    <source>
        <dbReference type="SAM" id="SignalP"/>
    </source>
</evidence>
<dbReference type="InterPro" id="IPR050131">
    <property type="entry name" value="Peptidase_S8_subtilisin-like"/>
</dbReference>
<dbReference type="PROSITE" id="PS51892">
    <property type="entry name" value="SUBTILASE"/>
    <property type="match status" value="1"/>
</dbReference>
<feature type="domain" description="Peptidase S8/S53" evidence="7">
    <location>
        <begin position="190"/>
        <end position="391"/>
    </location>
</feature>
<evidence type="ECO:0000313" key="8">
    <source>
        <dbReference type="EMBL" id="PTQ12358.1"/>
    </source>
</evidence>
<dbReference type="GO" id="GO:0004252">
    <property type="term" value="F:serine-type endopeptidase activity"/>
    <property type="evidence" value="ECO:0007669"/>
    <property type="project" value="UniProtKB-UniRule"/>
</dbReference>
<dbReference type="Gene3D" id="3.40.50.200">
    <property type="entry name" value="Peptidase S8/S53 domain"/>
    <property type="match status" value="1"/>
</dbReference>